<dbReference type="Pfam" id="PF01490">
    <property type="entry name" value="Aa_trans"/>
    <property type="match status" value="1"/>
</dbReference>
<sequence length="534" mass="59820">MQKQSKLQITLNNEKYTPNEPATKKKIRGSTMMFINNCVGDVILTIACRFAQLGLPLGVVLLTTTFLFELWAFRVISKACVLSNSGDLLTLMKKCYNKRFALFIDVCAVLMLFAVQICYTLIISSYVHQAYDLFTKNEICQFDDSTCLVKYRNIEIVIRLVVGFLILPFEDLITSVDILNHISSFAVIFVLVTVVCIVLRSSVTLISGQLAYDKLFVARQPKIPLKPNMLDIFVDFTGMFAMFSLQPVIPPLYAELVGNRDTKHKIVSKASDIATSALYVLYMITGVLGCLVFYGDNQPKYQNDNILVNYSSSDILMSVIRIIYVLVVMIGYPVVIFQIRASMASWFGIDRQSACSKITFISLGLLATVICSTIALFTPSILTIFDPFCAVFGCVLFQILPVMVWFKLPKLEKECEHEVEQYEELNKRVSRSSIAQVAISMLGGGHVSIEAVNRDITASIVANKSTRTSMLVGIEDSGSYNQEQINIPQVSSDHVVIEAKMWRCRKMAFYPIIAVIIAFNSVSFGVSMHRIKSE</sequence>
<feature type="transmembrane region" description="Helical" evidence="5">
    <location>
        <begin position="156"/>
        <end position="173"/>
    </location>
</feature>
<comment type="subcellular location">
    <subcellularLocation>
        <location evidence="1">Membrane</location>
        <topology evidence="1">Multi-pass membrane protein</topology>
    </subcellularLocation>
</comment>
<organism evidence="7 8">
    <name type="scientific">Hexamita inflata</name>
    <dbReference type="NCBI Taxonomy" id="28002"/>
    <lineage>
        <taxon>Eukaryota</taxon>
        <taxon>Metamonada</taxon>
        <taxon>Diplomonadida</taxon>
        <taxon>Hexamitidae</taxon>
        <taxon>Hexamitinae</taxon>
        <taxon>Hexamita</taxon>
    </lineage>
</organism>
<keyword evidence="2 5" id="KW-0812">Transmembrane</keyword>
<feature type="transmembrane region" description="Helical" evidence="5">
    <location>
        <begin position="384"/>
        <end position="406"/>
    </location>
</feature>
<evidence type="ECO:0000256" key="1">
    <source>
        <dbReference type="ARBA" id="ARBA00004141"/>
    </source>
</evidence>
<evidence type="ECO:0000259" key="6">
    <source>
        <dbReference type="Pfam" id="PF01490"/>
    </source>
</evidence>
<reference evidence="7 8" key="1">
    <citation type="submission" date="2024-07" db="EMBL/GenBank/DDBJ databases">
        <authorList>
            <person name="Akdeniz Z."/>
        </authorList>
    </citation>
    <scope>NUCLEOTIDE SEQUENCE [LARGE SCALE GENOMIC DNA]</scope>
</reference>
<evidence type="ECO:0000256" key="4">
    <source>
        <dbReference type="ARBA" id="ARBA00023136"/>
    </source>
</evidence>
<dbReference type="InterPro" id="IPR013057">
    <property type="entry name" value="AA_transpt_TM"/>
</dbReference>
<evidence type="ECO:0000256" key="3">
    <source>
        <dbReference type="ARBA" id="ARBA00022989"/>
    </source>
</evidence>
<protein>
    <submittedName>
        <fullName evidence="7">Amino_acid transporter family</fullName>
    </submittedName>
</protein>
<keyword evidence="3 5" id="KW-1133">Transmembrane helix</keyword>
<comment type="caution">
    <text evidence="7">The sequence shown here is derived from an EMBL/GenBank/DDBJ whole genome shotgun (WGS) entry which is preliminary data.</text>
</comment>
<feature type="transmembrane region" description="Helical" evidence="5">
    <location>
        <begin position="508"/>
        <end position="528"/>
    </location>
</feature>
<feature type="transmembrane region" description="Helical" evidence="5">
    <location>
        <begin position="315"/>
        <end position="337"/>
    </location>
</feature>
<feature type="transmembrane region" description="Helical" evidence="5">
    <location>
        <begin position="273"/>
        <end position="295"/>
    </location>
</feature>
<keyword evidence="4 5" id="KW-0472">Membrane</keyword>
<keyword evidence="8" id="KW-1185">Reference proteome</keyword>
<proteinExistence type="predicted"/>
<dbReference type="PANTHER" id="PTHR22950">
    <property type="entry name" value="AMINO ACID TRANSPORTER"/>
    <property type="match status" value="1"/>
</dbReference>
<accession>A0ABP1IL28</accession>
<feature type="transmembrane region" description="Helical" evidence="5">
    <location>
        <begin position="185"/>
        <end position="212"/>
    </location>
</feature>
<dbReference type="PANTHER" id="PTHR22950:SF702">
    <property type="entry name" value="AMINO ACID TRANSPORTER PROTEIN"/>
    <property type="match status" value="1"/>
</dbReference>
<evidence type="ECO:0000313" key="8">
    <source>
        <dbReference type="Proteomes" id="UP001642409"/>
    </source>
</evidence>
<evidence type="ECO:0000313" key="7">
    <source>
        <dbReference type="EMBL" id="CAL6018527.1"/>
    </source>
</evidence>
<feature type="transmembrane region" description="Helical" evidence="5">
    <location>
        <begin position="58"/>
        <end position="81"/>
    </location>
</feature>
<evidence type="ECO:0000256" key="5">
    <source>
        <dbReference type="SAM" id="Phobius"/>
    </source>
</evidence>
<dbReference type="EMBL" id="CAXDID020000080">
    <property type="protein sequence ID" value="CAL6018527.1"/>
    <property type="molecule type" value="Genomic_DNA"/>
</dbReference>
<evidence type="ECO:0000256" key="2">
    <source>
        <dbReference type="ARBA" id="ARBA00022692"/>
    </source>
</evidence>
<dbReference type="Proteomes" id="UP001642409">
    <property type="component" value="Unassembled WGS sequence"/>
</dbReference>
<feature type="transmembrane region" description="Helical" evidence="5">
    <location>
        <begin position="358"/>
        <end position="378"/>
    </location>
</feature>
<name>A0ABP1IL28_9EUKA</name>
<gene>
    <name evidence="7" type="ORF">HINF_LOCUS26515</name>
</gene>
<feature type="domain" description="Amino acid transporter transmembrane" evidence="6">
    <location>
        <begin position="27"/>
        <end position="415"/>
    </location>
</feature>
<feature type="transmembrane region" description="Helical" evidence="5">
    <location>
        <begin position="102"/>
        <end position="127"/>
    </location>
</feature>